<dbReference type="SUPFAM" id="SSF55811">
    <property type="entry name" value="Nudix"/>
    <property type="match status" value="1"/>
</dbReference>
<dbReference type="PROSITE" id="PS51462">
    <property type="entry name" value="NUDIX"/>
    <property type="match status" value="1"/>
</dbReference>
<dbReference type="Gene3D" id="2.20.70.10">
    <property type="match status" value="1"/>
</dbReference>
<proteinExistence type="predicted"/>
<feature type="domain" description="Nudix hydrolase" evidence="1">
    <location>
        <begin position="40"/>
        <end position="163"/>
    </location>
</feature>
<dbReference type="Pfam" id="PF00293">
    <property type="entry name" value="NUDIX"/>
    <property type="match status" value="1"/>
</dbReference>
<evidence type="ECO:0000313" key="3">
    <source>
        <dbReference type="Proteomes" id="UP000034491"/>
    </source>
</evidence>
<comment type="caution">
    <text evidence="2">The sequence shown here is derived from an EMBL/GenBank/DDBJ whole genome shotgun (WGS) entry which is preliminary data.</text>
</comment>
<dbReference type="Pfam" id="PF14803">
    <property type="entry name" value="Zn_ribbon_Nudix"/>
    <property type="match status" value="1"/>
</dbReference>
<evidence type="ECO:0000313" key="2">
    <source>
        <dbReference type="EMBL" id="KKJ76986.1"/>
    </source>
</evidence>
<dbReference type="PANTHER" id="PTHR43222">
    <property type="entry name" value="NUDIX HYDROLASE 23"/>
    <property type="match status" value="1"/>
</dbReference>
<dbReference type="RefSeq" id="WP_046506372.1">
    <property type="nucleotide sequence ID" value="NZ_CBDDLU010000012.1"/>
</dbReference>
<reference evidence="2 3" key="1">
    <citation type="submission" date="2015-03" db="EMBL/GenBank/DDBJ databases">
        <title>Genome sequence of Kiloniella sp. P1-1, isolated from the gut microflora of Pacific white shrimp, Penaeus vannamei.</title>
        <authorList>
            <person name="Shao Z."/>
            <person name="Wang L."/>
            <person name="Li X."/>
        </authorList>
    </citation>
    <scope>NUCLEOTIDE SEQUENCE [LARGE SCALE GENOMIC DNA]</scope>
    <source>
        <strain evidence="2 3">P1-1</strain>
    </source>
</reference>
<dbReference type="InterPro" id="IPR015797">
    <property type="entry name" value="NUDIX_hydrolase-like_dom_sf"/>
</dbReference>
<sequence>MSNDDHLHIPADAAFSRRIPDNDDRERLVCDACDYVIYENPKIVTGVVATWGAKVLLVKREIEPRRGYWALPAGYMELHETAEQGATREAWEEARAKLKIDQLLAIYSIPQISQVQIIYRARLSIPQISAGPESQEVGLFDREEVPWNDLAFPTVEWALNQHYSVEGMVSFPPFTNPV</sequence>
<dbReference type="GO" id="GO:0016787">
    <property type="term" value="F:hydrolase activity"/>
    <property type="evidence" value="ECO:0007669"/>
    <property type="project" value="UniProtKB-KW"/>
</dbReference>
<keyword evidence="3" id="KW-1185">Reference proteome</keyword>
<dbReference type="Proteomes" id="UP000034491">
    <property type="component" value="Unassembled WGS sequence"/>
</dbReference>
<protein>
    <submittedName>
        <fullName evidence="2">NUDIX hydrolase</fullName>
    </submittedName>
</protein>
<gene>
    <name evidence="2" type="ORF">WH95_09955</name>
</gene>
<keyword evidence="2" id="KW-0378">Hydrolase</keyword>
<dbReference type="EMBL" id="LANI01000006">
    <property type="protein sequence ID" value="KKJ76986.1"/>
    <property type="molecule type" value="Genomic_DNA"/>
</dbReference>
<dbReference type="InterPro" id="IPR000086">
    <property type="entry name" value="NUDIX_hydrolase_dom"/>
</dbReference>
<dbReference type="InterPro" id="IPR029401">
    <property type="entry name" value="Nudix_N"/>
</dbReference>
<evidence type="ECO:0000259" key="1">
    <source>
        <dbReference type="PROSITE" id="PS51462"/>
    </source>
</evidence>
<dbReference type="CDD" id="cd04511">
    <property type="entry name" value="NUDIX_Hydrolase"/>
    <property type="match status" value="1"/>
</dbReference>
<dbReference type="Gene3D" id="3.90.79.10">
    <property type="entry name" value="Nucleoside Triphosphate Pyrophosphohydrolase"/>
    <property type="match status" value="1"/>
</dbReference>
<dbReference type="PANTHER" id="PTHR43222:SF2">
    <property type="entry name" value="NUDIX HYDROLASE 23, CHLOROPLASTIC"/>
    <property type="match status" value="1"/>
</dbReference>
<name>A0A0M2R5M2_9PROT</name>
<accession>A0A0M2R5M2</accession>
<dbReference type="AlphaFoldDB" id="A0A0M2R5M2"/>
<dbReference type="STRING" id="1549748.WH95_09955"/>
<dbReference type="OrthoDB" id="9761969at2"/>
<organism evidence="2 3">
    <name type="scientific">Kiloniella litopenaei</name>
    <dbReference type="NCBI Taxonomy" id="1549748"/>
    <lineage>
        <taxon>Bacteria</taxon>
        <taxon>Pseudomonadati</taxon>
        <taxon>Pseudomonadota</taxon>
        <taxon>Alphaproteobacteria</taxon>
        <taxon>Rhodospirillales</taxon>
        <taxon>Kiloniellaceae</taxon>
        <taxon>Kiloniella</taxon>
    </lineage>
</organism>